<evidence type="ECO:0000256" key="10">
    <source>
        <dbReference type="ARBA" id="ARBA00023170"/>
    </source>
</evidence>
<dbReference type="Gene3D" id="3.30.70.960">
    <property type="entry name" value="SEA domain"/>
    <property type="match status" value="2"/>
</dbReference>
<feature type="region of interest" description="Disordered" evidence="17">
    <location>
        <begin position="495"/>
        <end position="514"/>
    </location>
</feature>
<evidence type="ECO:0000256" key="4">
    <source>
        <dbReference type="ARBA" id="ARBA00022525"/>
    </source>
</evidence>
<dbReference type="GO" id="GO:0033165">
    <property type="term" value="C:interphotoreceptor matrix"/>
    <property type="evidence" value="ECO:0007669"/>
    <property type="project" value="UniProtKB-SubCell"/>
</dbReference>
<dbReference type="PROSITE" id="PS50024">
    <property type="entry name" value="SEA"/>
    <property type="match status" value="2"/>
</dbReference>
<feature type="region of interest" description="Disordered" evidence="17">
    <location>
        <begin position="522"/>
        <end position="544"/>
    </location>
</feature>
<feature type="domain" description="SEA" evidence="19">
    <location>
        <begin position="232"/>
        <end position="354"/>
    </location>
</feature>
<feature type="chain" id="PRO_5014459611" description="Interphotoreceptor matrix proteoglycan 1" evidence="18">
    <location>
        <begin position="21"/>
        <end position="842"/>
    </location>
</feature>
<dbReference type="Proteomes" id="UP000233020">
    <property type="component" value="Unplaced"/>
</dbReference>
<dbReference type="GO" id="GO:0001917">
    <property type="term" value="C:photoreceptor inner segment"/>
    <property type="evidence" value="ECO:0007669"/>
    <property type="project" value="UniProtKB-SubCell"/>
</dbReference>
<keyword evidence="5" id="KW-0272">Extracellular matrix</keyword>
<evidence type="ECO:0000256" key="3">
    <source>
        <dbReference type="ARBA" id="ARBA00004593"/>
    </source>
</evidence>
<evidence type="ECO:0000256" key="16">
    <source>
        <dbReference type="ARBA" id="ARBA00045407"/>
    </source>
</evidence>
<keyword evidence="8" id="KW-0677">Repeat</keyword>
<keyword evidence="6" id="KW-0358">Heparin-binding</keyword>
<evidence type="ECO:0000256" key="17">
    <source>
        <dbReference type="SAM" id="MobiDB-lite"/>
    </source>
</evidence>
<dbReference type="InterPro" id="IPR036364">
    <property type="entry name" value="SEA_dom_sf"/>
</dbReference>
<evidence type="ECO:0000256" key="5">
    <source>
        <dbReference type="ARBA" id="ARBA00022530"/>
    </source>
</evidence>
<dbReference type="InterPro" id="IPR000082">
    <property type="entry name" value="SEA_dom"/>
</dbReference>
<evidence type="ECO:0000256" key="12">
    <source>
        <dbReference type="ARBA" id="ARBA00023273"/>
    </source>
</evidence>
<keyword evidence="7 18" id="KW-0732">Signal</keyword>
<sequence length="842" mass="93850">MHLEIRRAVFVFWIFLQVQGTKDISIKIYHSETKDIDNAPRNETTESIEKMYKMSTLRRIFDLAKHRTKRSAFFPTGLKVCPQESMKQILASLQAYYRLRVCQEAVWEAYRIFLDRIPDTGEYQDWVSICQQETFCLFDIGKNFSNSQEHLDLLQQRIKQRSFPERKDETSTEKTLGERGETIVVSTDIANVSLGPFPLTPDDALLNEILDHALNDTKTPTTERETEFAVSEEQKVELSISLVNQRFKAELADSQSPYYQELAGKSQLQMQKVFKKLPGFKKIHVSGFRPKKEKDGSSSTEMQLTAIFKRHSAEAKSPASDLLSFDSNKIESEEVHRGTMEEDKQPEIYLTATDLKRLISKALEEEQSLDVGTIQFTDEIAGSLPAFDPDSQSELPTSFADITEDATLSPELSLVEPQLETVDGAEHGLPDTSWSPPAMASASLSETPPLFTASGIFSLTDQGTTDIMAIDQTVLVPGLTIPTSDYSPISHLALGISHPPASPDDSRSSTGGEDMVRDLDEMDLSDTPAPSEVPELSEHVSTSDHFLKDTTPVSALQYITTSSMTIAPKGRELVVFFSLRVANMAFSNDLFNKSSLEYQALEQQFTQLLVPYLRSNLTGFKQLEILNFRNGSVIVNSKMKFAKSVPYNLTKAVHGVLEDFRSAAAQQLDLEIDSYSLNIEPADQADPCKFLACGEFAQCVKNEWTEEAECRCKPGYESQGGLDGLNPGLCGPGTKECEVLQGKGAPCRWVKHANSQTQELITHTSEKPIIRVNSYGSFNRWFLNFSEHQNHPEKGLLKQQGFTLLCPVSDSVGLGGAQVRLMLLVLGPHVENPALGFPAMFP</sequence>
<gene>
    <name evidence="20" type="primary">IMPG1</name>
</gene>
<keyword evidence="9" id="KW-0730">Sialic acid</keyword>
<dbReference type="SUPFAM" id="SSF82671">
    <property type="entry name" value="SEA domain"/>
    <property type="match status" value="2"/>
</dbReference>
<evidence type="ECO:0000313" key="20">
    <source>
        <dbReference type="Ensembl" id="ENSANAP00000019299.1"/>
    </source>
</evidence>
<dbReference type="STRING" id="37293.ENSANAP00000019299"/>
<dbReference type="GO" id="GO:0008201">
    <property type="term" value="F:heparin binding"/>
    <property type="evidence" value="ECO:0007669"/>
    <property type="project" value="UniProtKB-KW"/>
</dbReference>
<keyword evidence="10" id="KW-0675">Receptor</keyword>
<dbReference type="FunFam" id="3.30.70.960:FF:000009">
    <property type="entry name" value="Interphotoreceptor matrix proteoglycan 1"/>
    <property type="match status" value="1"/>
</dbReference>
<dbReference type="GO" id="GO:0030198">
    <property type="term" value="P:extracellular matrix organization"/>
    <property type="evidence" value="ECO:0007669"/>
    <property type="project" value="Ensembl"/>
</dbReference>
<keyword evidence="4" id="KW-0964">Secreted</keyword>
<comment type="function">
    <text evidence="16">Chondroitin sulfate-, heparin- and hyaluronan-binding protein. May serve to form a basic macromolecular scaffold comprising the insoluble interphotoreceptor matrix.</text>
</comment>
<dbReference type="GeneTree" id="ENSGT00530000063503"/>
<comment type="subcellular location">
    <subcellularLocation>
        <location evidence="2">Cell projection</location>
        <location evidence="2">Cilium</location>
        <location evidence="2">Photoreceptor outer segment</location>
    </subcellularLocation>
    <subcellularLocation>
        <location evidence="1">Photoreceptor inner segment</location>
    </subcellularLocation>
    <subcellularLocation>
        <location evidence="3">Secreted</location>
        <location evidence="3">Extracellular space</location>
        <location evidence="3">Extracellular matrix</location>
        <location evidence="3">Interphotoreceptor matrix</location>
    </subcellularLocation>
</comment>
<evidence type="ECO:0000256" key="14">
    <source>
        <dbReference type="ARBA" id="ARBA00040753"/>
    </source>
</evidence>
<evidence type="ECO:0000256" key="13">
    <source>
        <dbReference type="ARBA" id="ARBA00023290"/>
    </source>
</evidence>
<dbReference type="InterPro" id="IPR039861">
    <property type="entry name" value="IMPG"/>
</dbReference>
<keyword evidence="12" id="KW-0966">Cell projection</keyword>
<dbReference type="Pfam" id="PF01390">
    <property type="entry name" value="SEA"/>
    <property type="match status" value="2"/>
</dbReference>
<keyword evidence="11" id="KW-0325">Glycoprotein</keyword>
<accession>A0A2K5DEB7</accession>
<evidence type="ECO:0000256" key="18">
    <source>
        <dbReference type="SAM" id="SignalP"/>
    </source>
</evidence>
<dbReference type="GO" id="GO:0005540">
    <property type="term" value="F:hyaluronic acid binding"/>
    <property type="evidence" value="ECO:0007669"/>
    <property type="project" value="UniProtKB-KW"/>
</dbReference>
<dbReference type="GO" id="GO:0001750">
    <property type="term" value="C:photoreceptor outer segment"/>
    <property type="evidence" value="ECO:0007669"/>
    <property type="project" value="UniProtKB-SubCell"/>
</dbReference>
<dbReference type="AlphaFoldDB" id="A0A2K5DEB7"/>
<reference evidence="20" key="2">
    <citation type="submission" date="2025-09" db="UniProtKB">
        <authorList>
            <consortium name="Ensembl"/>
        </authorList>
    </citation>
    <scope>IDENTIFICATION</scope>
</reference>
<feature type="signal peptide" evidence="18">
    <location>
        <begin position="1"/>
        <end position="20"/>
    </location>
</feature>
<evidence type="ECO:0000256" key="2">
    <source>
        <dbReference type="ARBA" id="ARBA00004504"/>
    </source>
</evidence>
<evidence type="ECO:0000256" key="8">
    <source>
        <dbReference type="ARBA" id="ARBA00022737"/>
    </source>
</evidence>
<feature type="domain" description="SEA" evidence="19">
    <location>
        <begin position="571"/>
        <end position="684"/>
    </location>
</feature>
<evidence type="ECO:0000256" key="9">
    <source>
        <dbReference type="ARBA" id="ARBA00022981"/>
    </source>
</evidence>
<evidence type="ECO:0000256" key="7">
    <source>
        <dbReference type="ARBA" id="ARBA00022729"/>
    </source>
</evidence>
<keyword evidence="21" id="KW-1185">Reference proteome</keyword>
<name>A0A2K5DEB7_AOTNA</name>
<evidence type="ECO:0000256" key="15">
    <source>
        <dbReference type="ARBA" id="ARBA00042018"/>
    </source>
</evidence>
<dbReference type="SMART" id="SM00200">
    <property type="entry name" value="SEA"/>
    <property type="match status" value="2"/>
</dbReference>
<evidence type="ECO:0000256" key="6">
    <source>
        <dbReference type="ARBA" id="ARBA00022674"/>
    </source>
</evidence>
<proteinExistence type="predicted"/>
<organism evidence="20 21">
    <name type="scientific">Aotus nancymaae</name>
    <name type="common">Ma's night monkey</name>
    <dbReference type="NCBI Taxonomy" id="37293"/>
    <lineage>
        <taxon>Eukaryota</taxon>
        <taxon>Metazoa</taxon>
        <taxon>Chordata</taxon>
        <taxon>Craniata</taxon>
        <taxon>Vertebrata</taxon>
        <taxon>Euteleostomi</taxon>
        <taxon>Mammalia</taxon>
        <taxon>Eutheria</taxon>
        <taxon>Euarchontoglires</taxon>
        <taxon>Primates</taxon>
        <taxon>Haplorrhini</taxon>
        <taxon>Platyrrhini</taxon>
        <taxon>Aotidae</taxon>
        <taxon>Aotus</taxon>
    </lineage>
</organism>
<protein>
    <recommendedName>
        <fullName evidence="14">Interphotoreceptor matrix proteoglycan 1</fullName>
    </recommendedName>
    <alternativeName>
        <fullName evidence="15">Sialoprotein associated with cones and rods</fullName>
    </alternativeName>
</protein>
<dbReference type="PANTHER" id="PTHR12199:SF3">
    <property type="entry name" value="INTERPHOTORECEPTOR MATRIX PROTEOGLYCAN 1"/>
    <property type="match status" value="1"/>
</dbReference>
<keyword evidence="13" id="KW-0373">Hyaluronic acid</keyword>
<evidence type="ECO:0000259" key="19">
    <source>
        <dbReference type="PROSITE" id="PS50024"/>
    </source>
</evidence>
<evidence type="ECO:0000313" key="21">
    <source>
        <dbReference type="Proteomes" id="UP000233020"/>
    </source>
</evidence>
<dbReference type="PANTHER" id="PTHR12199">
    <property type="entry name" value="INTERPHOTORECEPTOR MATRIX PROTEOGLYCAN"/>
    <property type="match status" value="1"/>
</dbReference>
<reference evidence="20" key="1">
    <citation type="submission" date="2025-08" db="UniProtKB">
        <authorList>
            <consortium name="Ensembl"/>
        </authorList>
    </citation>
    <scope>IDENTIFICATION</scope>
</reference>
<dbReference type="Ensembl" id="ENSANAT00000037168.1">
    <property type="protein sequence ID" value="ENSANAP00000019299.1"/>
    <property type="gene ID" value="ENSANAG00000027456.1"/>
</dbReference>
<dbReference type="GO" id="GO:0007601">
    <property type="term" value="P:visual perception"/>
    <property type="evidence" value="ECO:0007669"/>
    <property type="project" value="InterPro"/>
</dbReference>
<evidence type="ECO:0000256" key="11">
    <source>
        <dbReference type="ARBA" id="ARBA00023180"/>
    </source>
</evidence>
<evidence type="ECO:0000256" key="1">
    <source>
        <dbReference type="ARBA" id="ARBA00004437"/>
    </source>
</evidence>